<feature type="chain" id="PRO_5040410212" evidence="1">
    <location>
        <begin position="20"/>
        <end position="147"/>
    </location>
</feature>
<keyword evidence="3" id="KW-1185">Reference proteome</keyword>
<reference evidence="3" key="1">
    <citation type="journal article" date="2020" name="Stud. Mycol.">
        <title>101 Dothideomycetes genomes: A test case for predicting lifestyles and emergence of pathogens.</title>
        <authorList>
            <person name="Haridas S."/>
            <person name="Albert R."/>
            <person name="Binder M."/>
            <person name="Bloem J."/>
            <person name="LaButti K."/>
            <person name="Salamov A."/>
            <person name="Andreopoulos B."/>
            <person name="Baker S."/>
            <person name="Barry K."/>
            <person name="Bills G."/>
            <person name="Bluhm B."/>
            <person name="Cannon C."/>
            <person name="Castanera R."/>
            <person name="Culley D."/>
            <person name="Daum C."/>
            <person name="Ezra D."/>
            <person name="Gonzalez J."/>
            <person name="Henrissat B."/>
            <person name="Kuo A."/>
            <person name="Liang C."/>
            <person name="Lipzen A."/>
            <person name="Lutzoni F."/>
            <person name="Magnuson J."/>
            <person name="Mondo S."/>
            <person name="Nolan M."/>
            <person name="Ohm R."/>
            <person name="Pangilinan J."/>
            <person name="Park H.-J."/>
            <person name="Ramirez L."/>
            <person name="Alfaro M."/>
            <person name="Sun H."/>
            <person name="Tritt A."/>
            <person name="Yoshinaga Y."/>
            <person name="Zwiers L.-H."/>
            <person name="Turgeon B."/>
            <person name="Goodwin S."/>
            <person name="Spatafora J."/>
            <person name="Crous P."/>
            <person name="Grigoriev I."/>
        </authorList>
    </citation>
    <scope>NUCLEOTIDE SEQUENCE [LARGE SCALE GENOMIC DNA]</scope>
    <source>
        <strain evidence="3">CBS 304.66</strain>
    </source>
</reference>
<evidence type="ECO:0000313" key="2">
    <source>
        <dbReference type="EMBL" id="KAF2269752.1"/>
    </source>
</evidence>
<sequence length="147" mass="16072">MQFTATFLALLAAFPFASTAPTSENVNSPLQKRQNIPNNINIGINEKRHNANGKGMWTAWVNGQDPCNHHSDLNVYEDEASPCNIRFSLEGMDYQYTLHGCGGDLSIWRNGKDNVGSCYWAPGHVGCVAGAGYSGRWQCHVNDGPGK</sequence>
<keyword evidence="1" id="KW-0732">Signal</keyword>
<proteinExistence type="predicted"/>
<dbReference type="EMBL" id="ML986581">
    <property type="protein sequence ID" value="KAF2269752.1"/>
    <property type="molecule type" value="Genomic_DNA"/>
</dbReference>
<protein>
    <submittedName>
        <fullName evidence="2">Uncharacterized protein</fullName>
    </submittedName>
</protein>
<organism evidence="2 3">
    <name type="scientific">Lojkania enalia</name>
    <dbReference type="NCBI Taxonomy" id="147567"/>
    <lineage>
        <taxon>Eukaryota</taxon>
        <taxon>Fungi</taxon>
        <taxon>Dikarya</taxon>
        <taxon>Ascomycota</taxon>
        <taxon>Pezizomycotina</taxon>
        <taxon>Dothideomycetes</taxon>
        <taxon>Pleosporomycetidae</taxon>
        <taxon>Pleosporales</taxon>
        <taxon>Pleosporales incertae sedis</taxon>
        <taxon>Lojkania</taxon>
    </lineage>
</organism>
<feature type="signal peptide" evidence="1">
    <location>
        <begin position="1"/>
        <end position="19"/>
    </location>
</feature>
<dbReference type="Proteomes" id="UP000800093">
    <property type="component" value="Unassembled WGS sequence"/>
</dbReference>
<name>A0A9P4TPS6_9PLEO</name>
<evidence type="ECO:0000256" key="1">
    <source>
        <dbReference type="SAM" id="SignalP"/>
    </source>
</evidence>
<dbReference type="OrthoDB" id="5359219at2759"/>
<dbReference type="AlphaFoldDB" id="A0A9P4TPS6"/>
<comment type="caution">
    <text evidence="2">The sequence shown here is derived from an EMBL/GenBank/DDBJ whole genome shotgun (WGS) entry which is preliminary data.</text>
</comment>
<gene>
    <name evidence="2" type="ORF">CC78DRAFT_528926</name>
</gene>
<evidence type="ECO:0000313" key="3">
    <source>
        <dbReference type="Proteomes" id="UP000800093"/>
    </source>
</evidence>
<accession>A0A9P4TPS6</accession>